<name>A0A6L2K2A5_TANCI</name>
<protein>
    <submittedName>
        <fullName evidence="2">Uncharacterized protein</fullName>
    </submittedName>
</protein>
<evidence type="ECO:0000256" key="1">
    <source>
        <dbReference type="SAM" id="MobiDB-lite"/>
    </source>
</evidence>
<dbReference type="PANTHER" id="PTHR34776:SF1">
    <property type="entry name" value="F17F16.3 PROTEIN"/>
    <property type="match status" value="1"/>
</dbReference>
<feature type="compositionally biased region" description="Polar residues" evidence="1">
    <location>
        <begin position="55"/>
        <end position="65"/>
    </location>
</feature>
<feature type="region of interest" description="Disordered" evidence="1">
    <location>
        <begin position="50"/>
        <end position="70"/>
    </location>
</feature>
<comment type="caution">
    <text evidence="2">The sequence shown here is derived from an EMBL/GenBank/DDBJ whole genome shotgun (WGS) entry which is preliminary data.</text>
</comment>
<dbReference type="EMBL" id="BKCJ010001708">
    <property type="protein sequence ID" value="GEU43433.1"/>
    <property type="molecule type" value="Genomic_DNA"/>
</dbReference>
<reference evidence="2" key="1">
    <citation type="journal article" date="2019" name="Sci. Rep.">
        <title>Draft genome of Tanacetum cinerariifolium, the natural source of mosquito coil.</title>
        <authorList>
            <person name="Yamashiro T."/>
            <person name="Shiraishi A."/>
            <person name="Satake H."/>
            <person name="Nakayama K."/>
        </authorList>
    </citation>
    <scope>NUCLEOTIDE SEQUENCE</scope>
</reference>
<proteinExistence type="predicted"/>
<accession>A0A6L2K2A5</accession>
<dbReference type="PANTHER" id="PTHR34776">
    <property type="entry name" value="F17F16.3 PROTEIN"/>
    <property type="match status" value="1"/>
</dbReference>
<dbReference type="AlphaFoldDB" id="A0A6L2K2A5"/>
<gene>
    <name evidence="2" type="ORF">Tci_015411</name>
</gene>
<organism evidence="2">
    <name type="scientific">Tanacetum cinerariifolium</name>
    <name type="common">Dalmatian daisy</name>
    <name type="synonym">Chrysanthemum cinerariifolium</name>
    <dbReference type="NCBI Taxonomy" id="118510"/>
    <lineage>
        <taxon>Eukaryota</taxon>
        <taxon>Viridiplantae</taxon>
        <taxon>Streptophyta</taxon>
        <taxon>Embryophyta</taxon>
        <taxon>Tracheophyta</taxon>
        <taxon>Spermatophyta</taxon>
        <taxon>Magnoliopsida</taxon>
        <taxon>eudicotyledons</taxon>
        <taxon>Gunneridae</taxon>
        <taxon>Pentapetalae</taxon>
        <taxon>asterids</taxon>
        <taxon>campanulids</taxon>
        <taxon>Asterales</taxon>
        <taxon>Asteraceae</taxon>
        <taxon>Asteroideae</taxon>
        <taxon>Anthemideae</taxon>
        <taxon>Anthemidinae</taxon>
        <taxon>Tanacetum</taxon>
    </lineage>
</organism>
<evidence type="ECO:0000313" key="2">
    <source>
        <dbReference type="EMBL" id="GEU43433.1"/>
    </source>
</evidence>
<sequence>MEQVNTPDVQIQEKGEIYFFYRPKVEKEEAHSYDDVQRLYIVLRPESGEKKSIEVKQQGSPDTSQGGRGAEEVNIEKEQLMRFIVMGQKSLPDPTSKKKGRPYWGFVEMVTTDIQDIKDALKGAEYETKTRGHRHKPPARALGEGVYRILRHQHRKDKKMHTHLIYKLEFPSTEGEAAEQQPQEALNVAKEASFLLQIKNPTQKGRNEFRGLKRKRKPVFPKHLQERFGKLGYHAADPPDFLNYQGCEFLLISASDNIHEELGVDVHEDSSCSDLINTFGAETSTDALLKGIWV</sequence>